<evidence type="ECO:0000313" key="2">
    <source>
        <dbReference type="EMBL" id="QHT34271.1"/>
    </source>
</evidence>
<keyword evidence="1" id="KW-0812">Transmembrane</keyword>
<reference evidence="2" key="1">
    <citation type="journal article" date="2020" name="Nature">
        <title>Giant virus diversity and host interactions through global metagenomics.</title>
        <authorList>
            <person name="Schulz F."/>
            <person name="Roux S."/>
            <person name="Paez-Espino D."/>
            <person name="Jungbluth S."/>
            <person name="Walsh D.A."/>
            <person name="Denef V.J."/>
            <person name="McMahon K.D."/>
            <person name="Konstantinidis K.T."/>
            <person name="Eloe-Fadrosh E.A."/>
            <person name="Kyrpides N.C."/>
            <person name="Woyke T."/>
        </authorList>
    </citation>
    <scope>NUCLEOTIDE SEQUENCE</scope>
    <source>
        <strain evidence="2">GVMAG-M-3300009163-63</strain>
    </source>
</reference>
<keyword evidence="1" id="KW-0472">Membrane</keyword>
<protein>
    <recommendedName>
        <fullName evidence="3">CPW-WPC domain-containing protein</fullName>
    </recommendedName>
</protein>
<dbReference type="AlphaFoldDB" id="A0A6C0EZZ8"/>
<evidence type="ECO:0000256" key="1">
    <source>
        <dbReference type="SAM" id="Phobius"/>
    </source>
</evidence>
<feature type="transmembrane region" description="Helical" evidence="1">
    <location>
        <begin position="6"/>
        <end position="27"/>
    </location>
</feature>
<sequence>MTFQMIVLWTAVLIFIATLGFFGYSIYTSQYNTSWPPSISDCPDYWTVSTNGLSCNFGTSPNDYNRCKTDSTPATFLISQYPNLCDKFDFGKTCNPSFNWSGVSNSLKCKK</sequence>
<evidence type="ECO:0008006" key="3">
    <source>
        <dbReference type="Google" id="ProtNLM"/>
    </source>
</evidence>
<accession>A0A6C0EZZ8</accession>
<name>A0A6C0EZZ8_9ZZZZ</name>
<proteinExistence type="predicted"/>
<organism evidence="2">
    <name type="scientific">viral metagenome</name>
    <dbReference type="NCBI Taxonomy" id="1070528"/>
    <lineage>
        <taxon>unclassified sequences</taxon>
        <taxon>metagenomes</taxon>
        <taxon>organismal metagenomes</taxon>
    </lineage>
</organism>
<dbReference type="EMBL" id="MN738998">
    <property type="protein sequence ID" value="QHT34271.1"/>
    <property type="molecule type" value="Genomic_DNA"/>
</dbReference>
<keyword evidence="1" id="KW-1133">Transmembrane helix</keyword>